<dbReference type="Proteomes" id="UP001234202">
    <property type="component" value="Unassembled WGS sequence"/>
</dbReference>
<dbReference type="EMBL" id="JASBWV010000028">
    <property type="protein sequence ID" value="KAJ9118449.1"/>
    <property type="molecule type" value="Genomic_DNA"/>
</dbReference>
<proteinExistence type="predicted"/>
<organism evidence="1 2">
    <name type="scientific">Naganishia onofrii</name>
    <dbReference type="NCBI Taxonomy" id="1851511"/>
    <lineage>
        <taxon>Eukaryota</taxon>
        <taxon>Fungi</taxon>
        <taxon>Dikarya</taxon>
        <taxon>Basidiomycota</taxon>
        <taxon>Agaricomycotina</taxon>
        <taxon>Tremellomycetes</taxon>
        <taxon>Filobasidiales</taxon>
        <taxon>Filobasidiaceae</taxon>
        <taxon>Naganishia</taxon>
    </lineage>
</organism>
<comment type="caution">
    <text evidence="1">The sequence shown here is derived from an EMBL/GenBank/DDBJ whole genome shotgun (WGS) entry which is preliminary data.</text>
</comment>
<gene>
    <name evidence="1" type="ORF">QFC24_006095</name>
</gene>
<evidence type="ECO:0000313" key="2">
    <source>
        <dbReference type="Proteomes" id="UP001234202"/>
    </source>
</evidence>
<reference evidence="1" key="1">
    <citation type="submission" date="2023-04" db="EMBL/GenBank/DDBJ databases">
        <title>Draft Genome sequencing of Naganishia species isolated from polar environments using Oxford Nanopore Technology.</title>
        <authorList>
            <person name="Leo P."/>
            <person name="Venkateswaran K."/>
        </authorList>
    </citation>
    <scope>NUCLEOTIDE SEQUENCE</scope>
    <source>
        <strain evidence="1">DBVPG 5303</strain>
    </source>
</reference>
<accession>A0ACC2X319</accession>
<protein>
    <submittedName>
        <fullName evidence="1">Uncharacterized protein</fullName>
    </submittedName>
</protein>
<name>A0ACC2X319_9TREE</name>
<evidence type="ECO:0000313" key="1">
    <source>
        <dbReference type="EMBL" id="KAJ9118449.1"/>
    </source>
</evidence>
<sequence>MSKTAQEQEKAHSGTSTEFPRETRDPIEDVWGPRMGYHGEGNWPIRVDEHIQEPVDHWVQSACVMCSNGCGADIGVSKDDKIVGIRGRAVDRINKGRLGPKGMCSWEYNGHPDRLLYPQIRKNGKLERATWDEAMGLIVSKSKEIIEHLTPHAISFYTSGQLFAEEYHALAMVGKAGLGTLTMDGNTRLCTAGAAAAMRETFGSDGQPGSYDDVDVTDCLFLFGHNVAATQTVLWSRMLDRMAGPNPPKCVVVDPRLSLTAEHATVHLRPRIGTNLALLNGIQRLLIVKGYVKKNFVDKNTIGFDDLKGHVMGYTPERVEEITGVPPKDLEAAVDIIGQAKSVLATALQGVYQSNQAVASACALNNIQLLTGNIGIPGGGIYQMNGQPTAQNNRETGCDGEFPGFRNNNNPAHMQELADYWNVDVSKIPHWSDPIHIMSMLQMMEAGSIKMMWVNGTNPAVSLPKLSRVRDILTDPGLFASHVIAQDIFETETTQLADVVLPAAMWGEKTGCFTNVDRTCHISHKAVDPPGEAKSDFEIFVDYAKRMEFKNKDGEDLLPFRTTSEAFDHWARSTKGRPCDYTGMSHAKLTGGSGIQWPCNEEYPNGRPRLYNDGKFFTKPEEAESFGHDLELGTPISPADYAKMNPNGRAILKGAQYRAALDDVCEEYPFSLATGRNHLHFHTRTKTGRSKRLRHADHDPYVQIHEDDAKKLDLKDGDFVKVETRNGKAELPAKIGKIEKGQVFIPFHWGAHQQGGHDHMNGRAVAANELTVPSWDFISKQPIFKTAGVKLTKITSGKPEVLSGQGPAIASLENASYTKAQAEDDYSNRERHLEDYLGLWDDFSGSTDKILGELVERLKGEYVRGHYSEKFPHIHIQICVASYSAEISAGLMILRDYLRQAVDLVSMQTTPVRDDCSDKRYRYPFQMKPVSKKYGSNVQGAQRDTEAITTALFPETRSGKGGFELLMDLHGVFAMFGMMSSFMIALEPVSMAIQDTDFRDRVEPAHKLVTRCMQWCQSQIRVKAVHSLVVPARPNAGHL</sequence>
<keyword evidence="2" id="KW-1185">Reference proteome</keyword>